<dbReference type="PANTHER" id="PTHR35864">
    <property type="entry name" value="ZINC METALLOPROTEASE MJ0611-RELATED"/>
    <property type="match status" value="1"/>
</dbReference>
<dbReference type="CDD" id="cd06158">
    <property type="entry name" value="S2P-M50_like_1"/>
    <property type="match status" value="1"/>
</dbReference>
<dbReference type="EMBL" id="BNJG01000001">
    <property type="protein sequence ID" value="GHO53628.1"/>
    <property type="molecule type" value="Genomic_DNA"/>
</dbReference>
<evidence type="ECO:0000256" key="8">
    <source>
        <dbReference type="ARBA" id="ARBA00022801"/>
    </source>
</evidence>
<evidence type="ECO:0000259" key="14">
    <source>
        <dbReference type="Pfam" id="PF02163"/>
    </source>
</evidence>
<keyword evidence="10 13" id="KW-1133">Transmembrane helix</keyword>
<gene>
    <name evidence="15" type="ORF">KSB_21030</name>
</gene>
<keyword evidence="6 13" id="KW-0812">Transmembrane</keyword>
<keyword evidence="8" id="KW-0378">Hydrolase</keyword>
<accession>A0ABQ3ULT0</accession>
<dbReference type="InterPro" id="IPR044537">
    <property type="entry name" value="Rip2-like"/>
</dbReference>
<feature type="transmembrane region" description="Helical" evidence="13">
    <location>
        <begin position="55"/>
        <end position="74"/>
    </location>
</feature>
<keyword evidence="4" id="KW-1003">Cell membrane</keyword>
<name>A0ABQ3ULT0_9CHLR</name>
<keyword evidence="7" id="KW-0479">Metal-binding</keyword>
<feature type="domain" description="Peptidase M50" evidence="14">
    <location>
        <begin position="11"/>
        <end position="188"/>
    </location>
</feature>
<evidence type="ECO:0000256" key="3">
    <source>
        <dbReference type="ARBA" id="ARBA00007931"/>
    </source>
</evidence>
<dbReference type="InterPro" id="IPR052348">
    <property type="entry name" value="Metallopeptidase_M50B"/>
</dbReference>
<evidence type="ECO:0000313" key="15">
    <source>
        <dbReference type="EMBL" id="GHO53628.1"/>
    </source>
</evidence>
<evidence type="ECO:0000256" key="11">
    <source>
        <dbReference type="ARBA" id="ARBA00023049"/>
    </source>
</evidence>
<reference evidence="15 16" key="1">
    <citation type="journal article" date="2021" name="Int. J. Syst. Evol. Microbiol.">
        <title>Reticulibacter mediterranei gen. nov., sp. nov., within the new family Reticulibacteraceae fam. nov., and Ktedonospora formicarum gen. nov., sp. nov., Ktedonobacter robiniae sp. nov., Dictyobacter formicarum sp. nov. and Dictyobacter arantiisoli sp. nov., belonging to the class Ktedonobacteria.</title>
        <authorList>
            <person name="Yabe S."/>
            <person name="Zheng Y."/>
            <person name="Wang C.M."/>
            <person name="Sakai Y."/>
            <person name="Abe K."/>
            <person name="Yokota A."/>
            <person name="Donadio S."/>
            <person name="Cavaletti L."/>
            <person name="Monciardini P."/>
        </authorList>
    </citation>
    <scope>NUCLEOTIDE SEQUENCE [LARGE SCALE GENOMIC DNA]</scope>
    <source>
        <strain evidence="15 16">SOSP1-30</strain>
    </source>
</reference>
<evidence type="ECO:0000256" key="6">
    <source>
        <dbReference type="ARBA" id="ARBA00022692"/>
    </source>
</evidence>
<dbReference type="Proteomes" id="UP000654345">
    <property type="component" value="Unassembled WGS sequence"/>
</dbReference>
<evidence type="ECO:0000256" key="7">
    <source>
        <dbReference type="ARBA" id="ARBA00022723"/>
    </source>
</evidence>
<dbReference type="Pfam" id="PF02163">
    <property type="entry name" value="Peptidase_M50"/>
    <property type="match status" value="1"/>
</dbReference>
<comment type="similarity">
    <text evidence="3">Belongs to the peptidase M50B family.</text>
</comment>
<keyword evidence="11" id="KW-0482">Metalloprotease</keyword>
<evidence type="ECO:0000256" key="5">
    <source>
        <dbReference type="ARBA" id="ARBA00022670"/>
    </source>
</evidence>
<organism evidence="15 16">
    <name type="scientific">Ktedonobacter robiniae</name>
    <dbReference type="NCBI Taxonomy" id="2778365"/>
    <lineage>
        <taxon>Bacteria</taxon>
        <taxon>Bacillati</taxon>
        <taxon>Chloroflexota</taxon>
        <taxon>Ktedonobacteria</taxon>
        <taxon>Ktedonobacterales</taxon>
        <taxon>Ktedonobacteraceae</taxon>
        <taxon>Ktedonobacter</taxon>
    </lineage>
</organism>
<feature type="transmembrane region" description="Helical" evidence="13">
    <location>
        <begin position="94"/>
        <end position="117"/>
    </location>
</feature>
<protein>
    <recommendedName>
        <fullName evidence="14">Peptidase M50 domain-containing protein</fullName>
    </recommendedName>
</protein>
<comment type="caution">
    <text evidence="15">The sequence shown here is derived from an EMBL/GenBank/DDBJ whole genome shotgun (WGS) entry which is preliminary data.</text>
</comment>
<comment type="subcellular location">
    <subcellularLocation>
        <location evidence="2">Cell membrane</location>
        <topology evidence="2">Multi-pass membrane protein</topology>
    </subcellularLocation>
</comment>
<evidence type="ECO:0000256" key="10">
    <source>
        <dbReference type="ARBA" id="ARBA00022989"/>
    </source>
</evidence>
<evidence type="ECO:0000256" key="13">
    <source>
        <dbReference type="SAM" id="Phobius"/>
    </source>
</evidence>
<evidence type="ECO:0000256" key="1">
    <source>
        <dbReference type="ARBA" id="ARBA00001947"/>
    </source>
</evidence>
<feature type="transmembrane region" description="Helical" evidence="13">
    <location>
        <begin position="137"/>
        <end position="160"/>
    </location>
</feature>
<dbReference type="PANTHER" id="PTHR35864:SF1">
    <property type="entry name" value="ZINC METALLOPROTEASE YWHC-RELATED"/>
    <property type="match status" value="1"/>
</dbReference>
<keyword evidence="16" id="KW-1185">Reference proteome</keyword>
<evidence type="ECO:0000256" key="9">
    <source>
        <dbReference type="ARBA" id="ARBA00022833"/>
    </source>
</evidence>
<dbReference type="InterPro" id="IPR008915">
    <property type="entry name" value="Peptidase_M50"/>
</dbReference>
<evidence type="ECO:0000256" key="2">
    <source>
        <dbReference type="ARBA" id="ARBA00004651"/>
    </source>
</evidence>
<feature type="transmembrane region" description="Helical" evidence="13">
    <location>
        <begin position="211"/>
        <end position="231"/>
    </location>
</feature>
<keyword evidence="12 13" id="KW-0472">Membrane</keyword>
<evidence type="ECO:0000313" key="16">
    <source>
        <dbReference type="Proteomes" id="UP000654345"/>
    </source>
</evidence>
<sequence length="245" mass="27030">MKINVLLALMIILSFLVAIVLHEWAHAAVANWLGDSTPRREGRQSLRLRAHIEPLGLIMCIFMAFQPGALPMGLGWGAAVKPDPWKLRTGPNRGVITVALAGPLMNLGLGIVSALLVRILETTSIALYINNPITIRLVQLLVVFSVVNFSLVLFNILPFYPLDGYQVLYTLLPSKQAVKFARWAAPYGPVIILVLFLVLPFVGRLLNVGDFFLFNLGPYIWSGAIIALQPLTGIPVQYLGGWYFL</sequence>
<proteinExistence type="inferred from homology"/>
<dbReference type="RefSeq" id="WP_201370441.1">
    <property type="nucleotide sequence ID" value="NZ_BNJG01000001.1"/>
</dbReference>
<feature type="transmembrane region" description="Helical" evidence="13">
    <location>
        <begin position="6"/>
        <end position="34"/>
    </location>
</feature>
<comment type="cofactor">
    <cofactor evidence="1">
        <name>Zn(2+)</name>
        <dbReference type="ChEBI" id="CHEBI:29105"/>
    </cofactor>
</comment>
<feature type="transmembrane region" description="Helical" evidence="13">
    <location>
        <begin position="180"/>
        <end position="199"/>
    </location>
</feature>
<evidence type="ECO:0000256" key="4">
    <source>
        <dbReference type="ARBA" id="ARBA00022475"/>
    </source>
</evidence>
<keyword evidence="9" id="KW-0862">Zinc</keyword>
<evidence type="ECO:0000256" key="12">
    <source>
        <dbReference type="ARBA" id="ARBA00023136"/>
    </source>
</evidence>
<keyword evidence="5" id="KW-0645">Protease</keyword>